<evidence type="ECO:0000313" key="11">
    <source>
        <dbReference type="Proteomes" id="UP000015101"/>
    </source>
</evidence>
<feature type="transmembrane region" description="Helical" evidence="7">
    <location>
        <begin position="352"/>
        <end position="375"/>
    </location>
</feature>
<reference evidence="9 11" key="2">
    <citation type="journal article" date="2013" name="Nature">
        <title>Insights into bilaterian evolution from three spiralian genomes.</title>
        <authorList>
            <person name="Simakov O."/>
            <person name="Marletaz F."/>
            <person name="Cho S.J."/>
            <person name="Edsinger-Gonzales E."/>
            <person name="Havlak P."/>
            <person name="Hellsten U."/>
            <person name="Kuo D.H."/>
            <person name="Larsson T."/>
            <person name="Lv J."/>
            <person name="Arendt D."/>
            <person name="Savage R."/>
            <person name="Osoegawa K."/>
            <person name="de Jong P."/>
            <person name="Grimwood J."/>
            <person name="Chapman J.A."/>
            <person name="Shapiro H."/>
            <person name="Aerts A."/>
            <person name="Otillar R.P."/>
            <person name="Terry A.Y."/>
            <person name="Boore J.L."/>
            <person name="Grigoriev I.V."/>
            <person name="Lindberg D.R."/>
            <person name="Seaver E.C."/>
            <person name="Weisblat D.A."/>
            <person name="Putnam N.H."/>
            <person name="Rokhsar D.S."/>
        </authorList>
    </citation>
    <scope>NUCLEOTIDE SEQUENCE</scope>
</reference>
<dbReference type="RefSeq" id="XP_009027802.1">
    <property type="nucleotide sequence ID" value="XM_009029554.1"/>
</dbReference>
<dbReference type="STRING" id="6412.T1EDD8"/>
<dbReference type="PROSITE" id="PS00217">
    <property type="entry name" value="SUGAR_TRANSPORT_2"/>
    <property type="match status" value="1"/>
</dbReference>
<dbReference type="EMBL" id="KB097572">
    <property type="protein sequence ID" value="ESN94063.1"/>
    <property type="molecule type" value="Genomic_DNA"/>
</dbReference>
<dbReference type="CTD" id="20194590"/>
<dbReference type="InterPro" id="IPR005828">
    <property type="entry name" value="MFS_sugar_transport-like"/>
</dbReference>
<dbReference type="InterPro" id="IPR020846">
    <property type="entry name" value="MFS_dom"/>
</dbReference>
<dbReference type="OrthoDB" id="3936150at2759"/>
<keyword evidence="6 7" id="KW-0472">Membrane</keyword>
<dbReference type="Pfam" id="PF07690">
    <property type="entry name" value="MFS_1"/>
    <property type="match status" value="1"/>
</dbReference>
<name>T1EDD8_HELRO</name>
<dbReference type="PANTHER" id="PTHR23511">
    <property type="entry name" value="SYNAPTIC VESICLE GLYCOPROTEIN 2"/>
    <property type="match status" value="1"/>
</dbReference>
<feature type="transmembrane region" description="Helical" evidence="7">
    <location>
        <begin position="382"/>
        <end position="401"/>
    </location>
</feature>
<reference evidence="11" key="1">
    <citation type="submission" date="2012-12" db="EMBL/GenBank/DDBJ databases">
        <authorList>
            <person name="Hellsten U."/>
            <person name="Grimwood J."/>
            <person name="Chapman J.A."/>
            <person name="Shapiro H."/>
            <person name="Aerts A."/>
            <person name="Otillar R.P."/>
            <person name="Terry A.Y."/>
            <person name="Boore J.L."/>
            <person name="Simakov O."/>
            <person name="Marletaz F."/>
            <person name="Cho S.-J."/>
            <person name="Edsinger-Gonzales E."/>
            <person name="Havlak P."/>
            <person name="Kuo D.-H."/>
            <person name="Larsson T."/>
            <person name="Lv J."/>
            <person name="Arendt D."/>
            <person name="Savage R."/>
            <person name="Osoegawa K."/>
            <person name="de Jong P."/>
            <person name="Lindberg D.R."/>
            <person name="Seaver E.C."/>
            <person name="Weisblat D.A."/>
            <person name="Putnam N.H."/>
            <person name="Grigoriev I.V."/>
            <person name="Rokhsar D.S."/>
        </authorList>
    </citation>
    <scope>NUCLEOTIDE SEQUENCE</scope>
</reference>
<dbReference type="InParanoid" id="T1EDD8"/>
<sequence>MSNEYESIPDNKTNLERLVSLAGYGWFSYKLIFLCGVVVASDAIEILSVSYIIPPATCDMDLDDQKKGWINASIFIGMTVGAIFWGCLADVTGRKTILIFSLAFNGFFNLASGLSNNFYSFVIFRLLSGFGVGGNVPVIYTYNSEFQTNEHRGKLLTFMVSFWAYGGMIAAGVAWALLPVNLSIQIHINYVLKSWNVYLSLCSLPTLVSMCFMMFMPESPKFLLEHSRMEEMKQTMLRIFKQNNPNKDISEFERGKHEQQRHNFESSATFNNSHQIWKRLFSKEIVKTSIVATILFNVGSFGYYGMFMWFPELFKRSAANNGSICQSHDQMQEWKHLTNQTNPVKICEVPTLIYYEGFFVVFSKLFGYSIILLFIDYINRKPLLCISMIISGLCAFLIWFTSSSTQIFIASCFYAAVTSAMWSVVDVTVAESFPTNLRSTAFGFCGGTGRISSAISNIVFGYMLGVYCFLPFLVISAVFWLGAGLSCLLKETKHSKS</sequence>
<evidence type="ECO:0000313" key="10">
    <source>
        <dbReference type="EnsemblMetazoa" id="HelroP103014"/>
    </source>
</evidence>
<dbReference type="HOGENOM" id="CLU_001265_46_15_1"/>
<dbReference type="GO" id="GO:0016020">
    <property type="term" value="C:membrane"/>
    <property type="evidence" value="ECO:0000318"/>
    <property type="project" value="GO_Central"/>
</dbReference>
<accession>T1EDD8</accession>
<feature type="transmembrane region" description="Helical" evidence="7">
    <location>
        <begin position="68"/>
        <end position="89"/>
    </location>
</feature>
<keyword evidence="3" id="KW-0813">Transport</keyword>
<feature type="transmembrane region" description="Helical" evidence="7">
    <location>
        <begin position="407"/>
        <end position="429"/>
    </location>
</feature>
<keyword evidence="11" id="KW-1185">Reference proteome</keyword>
<feature type="transmembrane region" description="Helical" evidence="7">
    <location>
        <begin position="155"/>
        <end position="177"/>
    </location>
</feature>
<dbReference type="EnsemblMetazoa" id="HelroT103014">
    <property type="protein sequence ID" value="HelroP103014"/>
    <property type="gene ID" value="HelroG103014"/>
</dbReference>
<gene>
    <name evidence="10" type="primary">20194590</name>
    <name evidence="9" type="ORF">HELRODRAFT_103014</name>
</gene>
<keyword evidence="4 7" id="KW-0812">Transmembrane</keyword>
<organism evidence="10 11">
    <name type="scientific">Helobdella robusta</name>
    <name type="common">Californian leech</name>
    <dbReference type="NCBI Taxonomy" id="6412"/>
    <lineage>
        <taxon>Eukaryota</taxon>
        <taxon>Metazoa</taxon>
        <taxon>Spiralia</taxon>
        <taxon>Lophotrochozoa</taxon>
        <taxon>Annelida</taxon>
        <taxon>Clitellata</taxon>
        <taxon>Hirudinea</taxon>
        <taxon>Rhynchobdellida</taxon>
        <taxon>Glossiphoniidae</taxon>
        <taxon>Helobdella</taxon>
    </lineage>
</organism>
<dbReference type="FunFam" id="1.20.1250.20:FF:000232">
    <property type="entry name" value="Organic cation/carnitine transporter 7"/>
    <property type="match status" value="1"/>
</dbReference>
<dbReference type="PROSITE" id="PS50850">
    <property type="entry name" value="MFS"/>
    <property type="match status" value="1"/>
</dbReference>
<dbReference type="InterPro" id="IPR036259">
    <property type="entry name" value="MFS_trans_sf"/>
</dbReference>
<feature type="transmembrane region" description="Helical" evidence="7">
    <location>
        <begin position="197"/>
        <end position="216"/>
    </location>
</feature>
<evidence type="ECO:0000313" key="9">
    <source>
        <dbReference type="EMBL" id="ESN94063.1"/>
    </source>
</evidence>
<evidence type="ECO:0000256" key="7">
    <source>
        <dbReference type="SAM" id="Phobius"/>
    </source>
</evidence>
<dbReference type="FunCoup" id="T1EDD8">
    <property type="interactions" value="327"/>
</dbReference>
<evidence type="ECO:0000256" key="2">
    <source>
        <dbReference type="ARBA" id="ARBA00008335"/>
    </source>
</evidence>
<dbReference type="Gene3D" id="1.20.1250.20">
    <property type="entry name" value="MFS general substrate transporter like domains"/>
    <property type="match status" value="1"/>
</dbReference>
<protein>
    <recommendedName>
        <fullName evidence="8">Major facilitator superfamily (MFS) profile domain-containing protein</fullName>
    </recommendedName>
</protein>
<dbReference type="GO" id="GO:0022857">
    <property type="term" value="F:transmembrane transporter activity"/>
    <property type="evidence" value="ECO:0007669"/>
    <property type="project" value="InterPro"/>
</dbReference>
<dbReference type="Pfam" id="PF00083">
    <property type="entry name" value="Sugar_tr"/>
    <property type="match status" value="1"/>
</dbReference>
<dbReference type="SUPFAM" id="SSF103473">
    <property type="entry name" value="MFS general substrate transporter"/>
    <property type="match status" value="1"/>
</dbReference>
<dbReference type="EMBL" id="AMQM01007130">
    <property type="status" value="NOT_ANNOTATED_CDS"/>
    <property type="molecule type" value="Genomic_DNA"/>
</dbReference>
<comment type="similarity">
    <text evidence="2">Belongs to the major facilitator superfamily.</text>
</comment>
<feature type="transmembrane region" description="Helical" evidence="7">
    <location>
        <begin position="469"/>
        <end position="489"/>
    </location>
</feature>
<keyword evidence="5 7" id="KW-1133">Transmembrane helix</keyword>
<feature type="transmembrane region" description="Helical" evidence="7">
    <location>
        <begin position="96"/>
        <end position="115"/>
    </location>
</feature>
<evidence type="ECO:0000256" key="1">
    <source>
        <dbReference type="ARBA" id="ARBA00004141"/>
    </source>
</evidence>
<evidence type="ECO:0000256" key="6">
    <source>
        <dbReference type="ARBA" id="ARBA00023136"/>
    </source>
</evidence>
<feature type="transmembrane region" description="Helical" evidence="7">
    <location>
        <begin position="121"/>
        <end position="143"/>
    </location>
</feature>
<evidence type="ECO:0000256" key="5">
    <source>
        <dbReference type="ARBA" id="ARBA00022989"/>
    </source>
</evidence>
<dbReference type="GeneID" id="20194590"/>
<dbReference type="eggNOG" id="KOG0255">
    <property type="taxonomic scope" value="Eukaryota"/>
</dbReference>
<feature type="transmembrane region" description="Helical" evidence="7">
    <location>
        <begin position="285"/>
        <end position="306"/>
    </location>
</feature>
<evidence type="ECO:0000259" key="8">
    <source>
        <dbReference type="PROSITE" id="PS50850"/>
    </source>
</evidence>
<dbReference type="AlphaFoldDB" id="T1EDD8"/>
<proteinExistence type="inferred from homology"/>
<feature type="transmembrane region" description="Helical" evidence="7">
    <location>
        <begin position="31"/>
        <end position="53"/>
    </location>
</feature>
<reference evidence="10" key="3">
    <citation type="submission" date="2015-06" db="UniProtKB">
        <authorList>
            <consortium name="EnsemblMetazoa"/>
        </authorList>
    </citation>
    <scope>IDENTIFICATION</scope>
</reference>
<dbReference type="InterPro" id="IPR005829">
    <property type="entry name" value="Sugar_transporter_CS"/>
</dbReference>
<evidence type="ECO:0000256" key="3">
    <source>
        <dbReference type="ARBA" id="ARBA00022448"/>
    </source>
</evidence>
<dbReference type="KEGG" id="hro:HELRODRAFT_103014"/>
<comment type="subcellular location">
    <subcellularLocation>
        <location evidence="1">Membrane</location>
        <topology evidence="1">Multi-pass membrane protein</topology>
    </subcellularLocation>
</comment>
<dbReference type="OMA" id="RFQIEFH"/>
<dbReference type="PANTHER" id="PTHR23511:SF34">
    <property type="entry name" value="SYNAPTIC VESICLE GLYCOPROTEIN 2"/>
    <property type="match status" value="1"/>
</dbReference>
<dbReference type="InterPro" id="IPR011701">
    <property type="entry name" value="MFS"/>
</dbReference>
<dbReference type="Proteomes" id="UP000015101">
    <property type="component" value="Unassembled WGS sequence"/>
</dbReference>
<evidence type="ECO:0000256" key="4">
    <source>
        <dbReference type="ARBA" id="ARBA00022692"/>
    </source>
</evidence>
<feature type="domain" description="Major facilitator superfamily (MFS) profile" evidence="8">
    <location>
        <begin position="28"/>
        <end position="494"/>
    </location>
</feature>